<evidence type="ECO:0000256" key="6">
    <source>
        <dbReference type="ARBA" id="ARBA00022737"/>
    </source>
</evidence>
<dbReference type="Pfam" id="PF05406">
    <property type="entry name" value="WGR"/>
    <property type="match status" value="1"/>
</dbReference>
<evidence type="ECO:0000256" key="7">
    <source>
        <dbReference type="ARBA" id="ARBA00022765"/>
    </source>
</evidence>
<dbReference type="EC" id="2.4.2.-" evidence="15"/>
<sequence length="715" mass="80244">MVLTRSAAKKGPAPQKYSKVEEMPKGKGKAKAGEPTKIKAIKKAKDEDSSSSYESEPEKSPESSSSEEIYKSKAKKPIPKKKIIKSKKEKSPPVSEESSPDLSAPKTKLNKKSEKPVTKKPKKQISDSSSSYESSSGSPIPKKKNSKNIIPAKRAIKTKQKPKEKSPSPELDQKPIKRSDSPPPLPPKPEPNKKKSPSPSTELPKKPEPSKKKSPSPEPPKIQEAPKEEKIVTTIRKGRAAVDSFFPKAKDCHVYDDGTKVWSSTLNQTDLKTNANKFYIIQLLQSDSDAKQFYVWNRWGRVGYDGQNAYKGPWSELDRAKAEYQKKLTDKTRGGYVELEIMYNDEEEKTEKAEEKIVKKEEKEEKEVESKLDRRIQDLIKLIFDLNAMKQVLAEIGYDAKKMPLGKLSTNNLKQGLEILKQIESVLDGRENSSLEGLSSKFYSLIPHDFGFTNVCNFIINSRQRLQEKITMIESLTDMKIATNIIESKAVGSPIDQHYLRLNCDITPIEKNDPTFAILSEYVSNTHAKTHNSYGLTILEIFRLHKAEEDERFTKDIGNSMLLWHGSRLTNWAGILSQGLRIAPPEAPVSGYMFGKGVYFADMVSKSANYCFTNRENNIGIMLLCEVAVGTPCMKMTADCNAANLPPGAHSTKGCGRNAPPATSYIDFEGCKVPIGNGEETGYNGSLLYNEYIVYDVKQVKMKFLFKMRFDYKFT</sequence>
<dbReference type="GO" id="GO:0003950">
    <property type="term" value="F:NAD+ poly-ADP-ribosyltransferase activity"/>
    <property type="evidence" value="ECO:0007669"/>
    <property type="project" value="UniProtKB-UniRule"/>
</dbReference>
<dbReference type="PROSITE" id="PS51059">
    <property type="entry name" value="PARP_CATALYTIC"/>
    <property type="match status" value="1"/>
</dbReference>
<dbReference type="GO" id="GO:0070212">
    <property type="term" value="P:protein poly-ADP-ribosylation"/>
    <property type="evidence" value="ECO:0007669"/>
    <property type="project" value="TreeGrafter"/>
</dbReference>
<dbReference type="AlphaFoldDB" id="A0AAU9I8Q8"/>
<evidence type="ECO:0000256" key="9">
    <source>
        <dbReference type="ARBA" id="ARBA00022833"/>
    </source>
</evidence>
<dbReference type="InterPro" id="IPR050800">
    <property type="entry name" value="ARTD/PARP"/>
</dbReference>
<keyword evidence="7" id="KW-0013">ADP-ribosylation</keyword>
<keyword evidence="4" id="KW-0548">Nucleotidyltransferase</keyword>
<keyword evidence="10 15" id="KW-0520">NAD</keyword>
<keyword evidence="8" id="KW-0863">Zinc-finger</keyword>
<dbReference type="GO" id="GO:0005730">
    <property type="term" value="C:nucleolus"/>
    <property type="evidence" value="ECO:0007669"/>
    <property type="project" value="TreeGrafter"/>
</dbReference>
<feature type="domain" description="PARP alpha-helical" evidence="19">
    <location>
        <begin position="369"/>
        <end position="487"/>
    </location>
</feature>
<dbReference type="GO" id="GO:1990404">
    <property type="term" value="F:NAD+-protein mono-ADP-ribosyltransferase activity"/>
    <property type="evidence" value="ECO:0007669"/>
    <property type="project" value="TreeGrafter"/>
</dbReference>
<dbReference type="InterPro" id="IPR004102">
    <property type="entry name" value="Poly(ADP-ribose)pol_reg_dom"/>
</dbReference>
<accession>A0AAU9I8Q8</accession>
<dbReference type="EMBL" id="CAJZBQ010000003">
    <property type="protein sequence ID" value="CAG9310861.1"/>
    <property type="molecule type" value="Genomic_DNA"/>
</dbReference>
<evidence type="ECO:0000256" key="14">
    <source>
        <dbReference type="ARBA" id="ARBA00033987"/>
    </source>
</evidence>
<name>A0AAU9I8Q8_9CILI</name>
<dbReference type="SMART" id="SM00773">
    <property type="entry name" value="WGR"/>
    <property type="match status" value="1"/>
</dbReference>
<dbReference type="FunFam" id="1.20.142.10:FF:000002">
    <property type="entry name" value="Poly [ADP-ribose] polymerase"/>
    <property type="match status" value="1"/>
</dbReference>
<keyword evidence="6" id="KW-0677">Repeat</keyword>
<evidence type="ECO:0000259" key="20">
    <source>
        <dbReference type="PROSITE" id="PS51977"/>
    </source>
</evidence>
<dbReference type="PANTHER" id="PTHR10459:SF60">
    <property type="entry name" value="POLY [ADP-RIBOSE] POLYMERASE 2"/>
    <property type="match status" value="1"/>
</dbReference>
<dbReference type="InterPro" id="IPR012317">
    <property type="entry name" value="Poly(ADP-ribose)pol_cat_dom"/>
</dbReference>
<dbReference type="Gene3D" id="2.20.140.10">
    <property type="entry name" value="WGR domain"/>
    <property type="match status" value="1"/>
</dbReference>
<comment type="similarity">
    <text evidence="13">Belongs to the ARTD/PARP family.</text>
</comment>
<evidence type="ECO:0000256" key="1">
    <source>
        <dbReference type="ARBA" id="ARBA00004123"/>
    </source>
</evidence>
<evidence type="ECO:0000256" key="8">
    <source>
        <dbReference type="ARBA" id="ARBA00022771"/>
    </source>
</evidence>
<dbReference type="InterPro" id="IPR036616">
    <property type="entry name" value="Poly(ADP-ribose)pol_reg_dom_sf"/>
</dbReference>
<dbReference type="Gene3D" id="3.90.228.10">
    <property type="match status" value="1"/>
</dbReference>
<evidence type="ECO:0000259" key="19">
    <source>
        <dbReference type="PROSITE" id="PS51060"/>
    </source>
</evidence>
<dbReference type="FunFam" id="3.90.228.10:FF:000002">
    <property type="entry name" value="Poly [ADP-ribose] polymerase"/>
    <property type="match status" value="1"/>
</dbReference>
<evidence type="ECO:0000313" key="21">
    <source>
        <dbReference type="EMBL" id="CAG9310861.1"/>
    </source>
</evidence>
<feature type="compositionally biased region" description="Basic and acidic residues" evidence="17">
    <location>
        <begin position="18"/>
        <end position="48"/>
    </location>
</feature>
<dbReference type="GO" id="GO:0003677">
    <property type="term" value="F:DNA binding"/>
    <property type="evidence" value="ECO:0007669"/>
    <property type="project" value="UniProtKB-KW"/>
</dbReference>
<protein>
    <recommendedName>
        <fullName evidence="15">Poly [ADP-ribose] polymerase</fullName>
        <shortName evidence="15">PARP</shortName>
        <ecNumber evidence="15">2.4.2.-</ecNumber>
    </recommendedName>
</protein>
<reference evidence="21" key="1">
    <citation type="submission" date="2021-09" db="EMBL/GenBank/DDBJ databases">
        <authorList>
            <consortium name="AG Swart"/>
            <person name="Singh M."/>
            <person name="Singh A."/>
            <person name="Seah K."/>
            <person name="Emmerich C."/>
        </authorList>
    </citation>
    <scope>NUCLEOTIDE SEQUENCE</scope>
    <source>
        <strain evidence="21">ATCC30299</strain>
    </source>
</reference>
<dbReference type="PANTHER" id="PTHR10459">
    <property type="entry name" value="DNA LIGASE"/>
    <property type="match status" value="1"/>
</dbReference>
<feature type="compositionally biased region" description="Low complexity" evidence="17">
    <location>
        <begin position="126"/>
        <end position="140"/>
    </location>
</feature>
<feature type="coiled-coil region" evidence="16">
    <location>
        <begin position="336"/>
        <end position="378"/>
    </location>
</feature>
<dbReference type="PROSITE" id="PS51977">
    <property type="entry name" value="WGR"/>
    <property type="match status" value="1"/>
</dbReference>
<keyword evidence="11" id="KW-0238">DNA-binding</keyword>
<feature type="domain" description="PARP catalytic" evidence="18">
    <location>
        <begin position="493"/>
        <end position="715"/>
    </location>
</feature>
<dbReference type="SUPFAM" id="SSF142921">
    <property type="entry name" value="WGR domain-like"/>
    <property type="match status" value="1"/>
</dbReference>
<keyword evidence="2 15" id="KW-0328">Glycosyltransferase</keyword>
<keyword evidence="3 15" id="KW-0808">Transferase</keyword>
<evidence type="ECO:0000256" key="4">
    <source>
        <dbReference type="ARBA" id="ARBA00022695"/>
    </source>
</evidence>
<evidence type="ECO:0000256" key="15">
    <source>
        <dbReference type="RuleBase" id="RU362114"/>
    </source>
</evidence>
<dbReference type="FunFam" id="2.20.140.10:FF:000001">
    <property type="entry name" value="Poly [ADP-ribose] polymerase"/>
    <property type="match status" value="1"/>
</dbReference>
<dbReference type="Proteomes" id="UP001162131">
    <property type="component" value="Unassembled WGS sequence"/>
</dbReference>
<proteinExistence type="inferred from homology"/>
<comment type="catalytic activity">
    <reaction evidence="14">
        <text>NAD(+) + (ADP-D-ribosyl)n-acceptor = nicotinamide + (ADP-D-ribosyl)n+1-acceptor + H(+).</text>
        <dbReference type="EC" id="2.4.2.30"/>
    </reaction>
</comment>
<feature type="compositionally biased region" description="Basic and acidic residues" evidence="17">
    <location>
        <begin position="161"/>
        <end position="180"/>
    </location>
</feature>
<dbReference type="GO" id="GO:0008270">
    <property type="term" value="F:zinc ion binding"/>
    <property type="evidence" value="ECO:0007669"/>
    <property type="project" value="UniProtKB-KW"/>
</dbReference>
<evidence type="ECO:0000256" key="13">
    <source>
        <dbReference type="ARBA" id="ARBA00024347"/>
    </source>
</evidence>
<dbReference type="SUPFAM" id="SSF56399">
    <property type="entry name" value="ADP-ribosylation"/>
    <property type="match status" value="1"/>
</dbReference>
<gene>
    <name evidence="21" type="ORF">BSTOLATCC_MIC2575</name>
</gene>
<evidence type="ECO:0000256" key="5">
    <source>
        <dbReference type="ARBA" id="ARBA00022723"/>
    </source>
</evidence>
<evidence type="ECO:0000256" key="12">
    <source>
        <dbReference type="ARBA" id="ARBA00023242"/>
    </source>
</evidence>
<dbReference type="Pfam" id="PF00644">
    <property type="entry name" value="PARP"/>
    <property type="match status" value="1"/>
</dbReference>
<feature type="domain" description="WGR" evidence="20">
    <location>
        <begin position="251"/>
        <end position="353"/>
    </location>
</feature>
<evidence type="ECO:0000256" key="11">
    <source>
        <dbReference type="ARBA" id="ARBA00023125"/>
    </source>
</evidence>
<dbReference type="Gene3D" id="1.20.142.10">
    <property type="entry name" value="Poly(ADP-ribose) polymerase, regulatory domain"/>
    <property type="match status" value="1"/>
</dbReference>
<dbReference type="InterPro" id="IPR036930">
    <property type="entry name" value="WGR_dom_sf"/>
</dbReference>
<dbReference type="PROSITE" id="PS51060">
    <property type="entry name" value="PARP_ALPHA_HD"/>
    <property type="match status" value="1"/>
</dbReference>
<evidence type="ECO:0000256" key="17">
    <source>
        <dbReference type="SAM" id="MobiDB-lite"/>
    </source>
</evidence>
<dbReference type="Pfam" id="PF02877">
    <property type="entry name" value="PARP_reg"/>
    <property type="match status" value="1"/>
</dbReference>
<evidence type="ECO:0000259" key="18">
    <source>
        <dbReference type="PROSITE" id="PS51059"/>
    </source>
</evidence>
<dbReference type="CDD" id="cd01437">
    <property type="entry name" value="parp_like"/>
    <property type="match status" value="1"/>
</dbReference>
<feature type="region of interest" description="Disordered" evidence="17">
    <location>
        <begin position="1"/>
        <end position="232"/>
    </location>
</feature>
<dbReference type="GO" id="GO:0006302">
    <property type="term" value="P:double-strand break repair"/>
    <property type="evidence" value="ECO:0007669"/>
    <property type="project" value="TreeGrafter"/>
</dbReference>
<evidence type="ECO:0000256" key="10">
    <source>
        <dbReference type="ARBA" id="ARBA00023027"/>
    </source>
</evidence>
<keyword evidence="12" id="KW-0539">Nucleus</keyword>
<organism evidence="21 22">
    <name type="scientific">Blepharisma stoltei</name>
    <dbReference type="NCBI Taxonomy" id="1481888"/>
    <lineage>
        <taxon>Eukaryota</taxon>
        <taxon>Sar</taxon>
        <taxon>Alveolata</taxon>
        <taxon>Ciliophora</taxon>
        <taxon>Postciliodesmatophora</taxon>
        <taxon>Heterotrichea</taxon>
        <taxon>Heterotrichida</taxon>
        <taxon>Blepharismidae</taxon>
        <taxon>Blepharisma</taxon>
    </lineage>
</organism>
<dbReference type="GO" id="GO:0016779">
    <property type="term" value="F:nucleotidyltransferase activity"/>
    <property type="evidence" value="ECO:0007669"/>
    <property type="project" value="UniProtKB-KW"/>
</dbReference>
<evidence type="ECO:0000256" key="3">
    <source>
        <dbReference type="ARBA" id="ARBA00022679"/>
    </source>
</evidence>
<keyword evidence="16" id="KW-0175">Coiled coil</keyword>
<keyword evidence="22" id="KW-1185">Reference proteome</keyword>
<keyword evidence="9" id="KW-0862">Zinc</keyword>
<keyword evidence="5" id="KW-0479">Metal-binding</keyword>
<dbReference type="SUPFAM" id="SSF47587">
    <property type="entry name" value="Domain of poly(ADP-ribose) polymerase"/>
    <property type="match status" value="1"/>
</dbReference>
<evidence type="ECO:0000256" key="16">
    <source>
        <dbReference type="SAM" id="Coils"/>
    </source>
</evidence>
<evidence type="ECO:0000256" key="2">
    <source>
        <dbReference type="ARBA" id="ARBA00022676"/>
    </source>
</evidence>
<evidence type="ECO:0000313" key="22">
    <source>
        <dbReference type="Proteomes" id="UP001162131"/>
    </source>
</evidence>
<dbReference type="InterPro" id="IPR008893">
    <property type="entry name" value="WGR_domain"/>
</dbReference>
<comment type="caution">
    <text evidence="21">The sequence shown here is derived from an EMBL/GenBank/DDBJ whole genome shotgun (WGS) entry which is preliminary data.</text>
</comment>
<feature type="compositionally biased region" description="Basic residues" evidence="17">
    <location>
        <begin position="72"/>
        <end position="88"/>
    </location>
</feature>
<comment type="subcellular location">
    <subcellularLocation>
        <location evidence="1">Nucleus</location>
    </subcellularLocation>
</comment>